<reference evidence="2 3" key="1">
    <citation type="submission" date="2014-08" db="EMBL/GenBank/DDBJ databases">
        <title>Porphyromonas canoris strain:OH2762 Genome sequencing.</title>
        <authorList>
            <person name="Wallis C."/>
            <person name="Deusch O."/>
            <person name="O'Flynn C."/>
            <person name="Davis I."/>
            <person name="Jospin G."/>
            <person name="Darling A.E."/>
            <person name="Coil D.A."/>
            <person name="Alexiev A."/>
            <person name="Horsfall A."/>
            <person name="Kirkwood N."/>
            <person name="Harris S."/>
            <person name="Eisen J.A."/>
        </authorList>
    </citation>
    <scope>NUCLEOTIDE SEQUENCE [LARGE SCALE GENOMIC DNA]</scope>
    <source>
        <strain evidence="3">COT-108 OH2762</strain>
    </source>
</reference>
<keyword evidence="1" id="KW-1133">Transmembrane helix</keyword>
<comment type="caution">
    <text evidence="2">The sequence shown here is derived from an EMBL/GenBank/DDBJ whole genome shotgun (WGS) entry which is preliminary data.</text>
</comment>
<proteinExistence type="predicted"/>
<keyword evidence="1" id="KW-0812">Transmembrane</keyword>
<feature type="transmembrane region" description="Helical" evidence="1">
    <location>
        <begin position="245"/>
        <end position="264"/>
    </location>
</feature>
<dbReference type="Proteomes" id="UP000030101">
    <property type="component" value="Unassembled WGS sequence"/>
</dbReference>
<evidence type="ECO:0000256" key="1">
    <source>
        <dbReference type="SAM" id="Phobius"/>
    </source>
</evidence>
<dbReference type="RefSeq" id="WP_036790432.1">
    <property type="nucleotide sequence ID" value="NZ_JQZV01000009.1"/>
</dbReference>
<keyword evidence="1" id="KW-0472">Membrane</keyword>
<name>A0ABR4XL73_9PORP</name>
<organism evidence="2 3">
    <name type="scientific">Porphyromonas canoris</name>
    <dbReference type="NCBI Taxonomy" id="36875"/>
    <lineage>
        <taxon>Bacteria</taxon>
        <taxon>Pseudomonadati</taxon>
        <taxon>Bacteroidota</taxon>
        <taxon>Bacteroidia</taxon>
        <taxon>Bacteroidales</taxon>
        <taxon>Porphyromonadaceae</taxon>
        <taxon>Porphyromonas</taxon>
    </lineage>
</organism>
<dbReference type="EMBL" id="JQZV01000009">
    <property type="protein sequence ID" value="KGN92596.1"/>
    <property type="molecule type" value="Genomic_DNA"/>
</dbReference>
<gene>
    <name evidence="2" type="ORF">HQ43_05000</name>
</gene>
<evidence type="ECO:0000313" key="2">
    <source>
        <dbReference type="EMBL" id="KGN92596.1"/>
    </source>
</evidence>
<evidence type="ECO:0000313" key="3">
    <source>
        <dbReference type="Proteomes" id="UP000030101"/>
    </source>
</evidence>
<sequence length="393" mass="44620">MNTYGNESRPIRLWVHWLQTTLLDGNPFCWEGVGTLYVKCEDEYIGVLEDTPYLFPPHIALVFEPAGELISFLQKRDLSLLSSYSQHHTAQLLFEIYSTFSCKEFALDLEEHTRSFLSLLLEGKSAYQEGFGTLSLCNASEGSTLDFSPDASFVKRLQKPFEAFEPTILKSASLFPDLYIKKISDIHIETPVQTFSIPRFIPEEKKVESGSFDISVLGQKDTPSSSEQGIDVVPAVQNKKKWSPAFLFIPILLLLLGGIMFWYLNSHKETVPETLPAPLPQTEVVEAQKVDAEPEEQTDKMLPLAVETVERGTTLSGLAQKHYGNVIFWVCIYMENYSVISDYNNVPLGQELKIPPLDKYKMKGDRAEDISRCRRIEYLIYSSQYKPGDENDL</sequence>
<protein>
    <recommendedName>
        <fullName evidence="4">LysM domain-containing protein</fullName>
    </recommendedName>
</protein>
<keyword evidence="3" id="KW-1185">Reference proteome</keyword>
<accession>A0ABR4XL73</accession>
<evidence type="ECO:0008006" key="4">
    <source>
        <dbReference type="Google" id="ProtNLM"/>
    </source>
</evidence>